<feature type="non-terminal residue" evidence="2">
    <location>
        <position position="69"/>
    </location>
</feature>
<evidence type="ECO:0000313" key="3">
    <source>
        <dbReference type="Proteomes" id="UP000838878"/>
    </source>
</evidence>
<dbReference type="AlphaFoldDB" id="A0A8J9VNR2"/>
<keyword evidence="3" id="KW-1185">Reference proteome</keyword>
<feature type="chain" id="PRO_5035470323" evidence="1">
    <location>
        <begin position="24"/>
        <end position="69"/>
    </location>
</feature>
<evidence type="ECO:0000256" key="1">
    <source>
        <dbReference type="SAM" id="SignalP"/>
    </source>
</evidence>
<accession>A0A8J9VNR2</accession>
<protein>
    <submittedName>
        <fullName evidence="2">Uncharacterized protein</fullName>
    </submittedName>
</protein>
<keyword evidence="1" id="KW-0732">Signal</keyword>
<evidence type="ECO:0000313" key="2">
    <source>
        <dbReference type="EMBL" id="CAH0715002.1"/>
    </source>
</evidence>
<dbReference type="Proteomes" id="UP000838878">
    <property type="component" value="Chromosome 10"/>
</dbReference>
<dbReference type="EMBL" id="OV170230">
    <property type="protein sequence ID" value="CAH0715002.1"/>
    <property type="molecule type" value="Genomic_DNA"/>
</dbReference>
<gene>
    <name evidence="2" type="ORF">BINO364_LOCUS1990</name>
</gene>
<sequence length="69" mass="7727">MVKNYISLFVMSVWVCLQGLTNSKGTSCDMTDQHSKEAQCNRTNGSVYHSGLKESEKKNGIKEHLAAYE</sequence>
<proteinExistence type="predicted"/>
<reference evidence="2" key="1">
    <citation type="submission" date="2021-12" db="EMBL/GenBank/DDBJ databases">
        <authorList>
            <person name="Martin H S."/>
        </authorList>
    </citation>
    <scope>NUCLEOTIDE SEQUENCE</scope>
</reference>
<organism evidence="2 3">
    <name type="scientific">Brenthis ino</name>
    <name type="common">lesser marbled fritillary</name>
    <dbReference type="NCBI Taxonomy" id="405034"/>
    <lineage>
        <taxon>Eukaryota</taxon>
        <taxon>Metazoa</taxon>
        <taxon>Ecdysozoa</taxon>
        <taxon>Arthropoda</taxon>
        <taxon>Hexapoda</taxon>
        <taxon>Insecta</taxon>
        <taxon>Pterygota</taxon>
        <taxon>Neoptera</taxon>
        <taxon>Endopterygota</taxon>
        <taxon>Lepidoptera</taxon>
        <taxon>Glossata</taxon>
        <taxon>Ditrysia</taxon>
        <taxon>Papilionoidea</taxon>
        <taxon>Nymphalidae</taxon>
        <taxon>Heliconiinae</taxon>
        <taxon>Argynnini</taxon>
        <taxon>Brenthis</taxon>
    </lineage>
</organism>
<feature type="signal peptide" evidence="1">
    <location>
        <begin position="1"/>
        <end position="23"/>
    </location>
</feature>
<name>A0A8J9VNR2_9NEOP</name>